<sequence>MLLLFDTIQYLTIFSKNLPYLSFVIFLTLKSGNITTTTPPTAITFDISRTQNESSTNNHSESSDILHTAHPSITTASSSPTLLSTVDILVDVMFIIDILINFRTTYVNKNDEVVSHPKRIAAHYIKGWFIIDLVAAIPFDLLFFRTAGDQVSQRKKKLFVCVHAFLLYY</sequence>
<protein>
    <recommendedName>
        <fullName evidence="5">Ion transport domain-containing protein</fullName>
    </recommendedName>
</protein>
<proteinExistence type="predicted"/>
<name>A0A3P8KNL9_9TREM</name>
<dbReference type="SUPFAM" id="SSF81324">
    <property type="entry name" value="Voltage-gated potassium channels"/>
    <property type="match status" value="1"/>
</dbReference>
<dbReference type="InterPro" id="IPR005821">
    <property type="entry name" value="Ion_trans_dom"/>
</dbReference>
<accession>A0A3P8KNL9</accession>
<keyword evidence="4" id="KW-0472">Membrane</keyword>
<organism evidence="6 7">
    <name type="scientific">Schistosoma mattheei</name>
    <dbReference type="NCBI Taxonomy" id="31246"/>
    <lineage>
        <taxon>Eukaryota</taxon>
        <taxon>Metazoa</taxon>
        <taxon>Spiralia</taxon>
        <taxon>Lophotrochozoa</taxon>
        <taxon>Platyhelminthes</taxon>
        <taxon>Trematoda</taxon>
        <taxon>Digenea</taxon>
        <taxon>Strigeidida</taxon>
        <taxon>Schistosomatoidea</taxon>
        <taxon>Schistosomatidae</taxon>
        <taxon>Schistosoma</taxon>
    </lineage>
</organism>
<dbReference type="GO" id="GO:0060307">
    <property type="term" value="P:regulation of ventricular cardiac muscle cell membrane repolarization"/>
    <property type="evidence" value="ECO:0007669"/>
    <property type="project" value="TreeGrafter"/>
</dbReference>
<evidence type="ECO:0000256" key="3">
    <source>
        <dbReference type="ARBA" id="ARBA00022989"/>
    </source>
</evidence>
<keyword evidence="2" id="KW-0812">Transmembrane</keyword>
<dbReference type="PANTHER" id="PTHR10217:SF506">
    <property type="entry name" value="POTASSIUM VOLTAGE-GATED CHANNEL SUBFAMILY H MEMBER 2"/>
    <property type="match status" value="1"/>
</dbReference>
<evidence type="ECO:0000256" key="4">
    <source>
        <dbReference type="ARBA" id="ARBA00023136"/>
    </source>
</evidence>
<evidence type="ECO:0000313" key="6">
    <source>
        <dbReference type="EMBL" id="VDP80766.1"/>
    </source>
</evidence>
<gene>
    <name evidence="6" type="ORF">SMTD_LOCUS19793</name>
</gene>
<dbReference type="GO" id="GO:0086013">
    <property type="term" value="P:membrane repolarization during cardiac muscle cell action potential"/>
    <property type="evidence" value="ECO:0007669"/>
    <property type="project" value="TreeGrafter"/>
</dbReference>
<dbReference type="AlphaFoldDB" id="A0A3P8KNL9"/>
<evidence type="ECO:0000256" key="1">
    <source>
        <dbReference type="ARBA" id="ARBA00004141"/>
    </source>
</evidence>
<dbReference type="Pfam" id="PF00520">
    <property type="entry name" value="Ion_trans"/>
    <property type="match status" value="1"/>
</dbReference>
<dbReference type="Proteomes" id="UP000269396">
    <property type="component" value="Unassembled WGS sequence"/>
</dbReference>
<dbReference type="EMBL" id="UZAL01043020">
    <property type="protein sequence ID" value="VDP80766.1"/>
    <property type="molecule type" value="Genomic_DNA"/>
</dbReference>
<dbReference type="GO" id="GO:0086091">
    <property type="term" value="P:regulation of heart rate by cardiac conduction"/>
    <property type="evidence" value="ECO:0007669"/>
    <property type="project" value="TreeGrafter"/>
</dbReference>
<dbReference type="Gene3D" id="1.10.287.70">
    <property type="match status" value="1"/>
</dbReference>
<reference evidence="6 7" key="1">
    <citation type="submission" date="2018-11" db="EMBL/GenBank/DDBJ databases">
        <authorList>
            <consortium name="Pathogen Informatics"/>
        </authorList>
    </citation>
    <scope>NUCLEOTIDE SEQUENCE [LARGE SCALE GENOMIC DNA]</scope>
    <source>
        <strain>Denwood</strain>
        <strain evidence="7">Zambia</strain>
    </source>
</reference>
<evidence type="ECO:0000256" key="2">
    <source>
        <dbReference type="ARBA" id="ARBA00022692"/>
    </source>
</evidence>
<evidence type="ECO:0000313" key="7">
    <source>
        <dbReference type="Proteomes" id="UP000269396"/>
    </source>
</evidence>
<dbReference type="GO" id="GO:0005242">
    <property type="term" value="F:inward rectifier potassium channel activity"/>
    <property type="evidence" value="ECO:0007669"/>
    <property type="project" value="TreeGrafter"/>
</dbReference>
<dbReference type="InterPro" id="IPR050818">
    <property type="entry name" value="KCNH_animal-type"/>
</dbReference>
<feature type="domain" description="Ion transport" evidence="5">
    <location>
        <begin position="77"/>
        <end position="145"/>
    </location>
</feature>
<dbReference type="PRINTS" id="PR01463">
    <property type="entry name" value="EAGCHANLFMLY"/>
</dbReference>
<evidence type="ECO:0000259" key="5">
    <source>
        <dbReference type="Pfam" id="PF00520"/>
    </source>
</evidence>
<comment type="subcellular location">
    <subcellularLocation>
        <location evidence="1">Membrane</location>
        <topology evidence="1">Multi-pass membrane protein</topology>
    </subcellularLocation>
</comment>
<keyword evidence="3" id="KW-1133">Transmembrane helix</keyword>
<dbReference type="PANTHER" id="PTHR10217">
    <property type="entry name" value="VOLTAGE AND LIGAND GATED POTASSIUM CHANNEL"/>
    <property type="match status" value="1"/>
</dbReference>
<dbReference type="InterPro" id="IPR003938">
    <property type="entry name" value="K_chnl_volt-dep_EAG/ELK/ERG"/>
</dbReference>
<keyword evidence="7" id="KW-1185">Reference proteome</keyword>
<dbReference type="GO" id="GO:0005886">
    <property type="term" value="C:plasma membrane"/>
    <property type="evidence" value="ECO:0007669"/>
    <property type="project" value="TreeGrafter"/>
</dbReference>